<dbReference type="OMA" id="FLYWIFH"/>
<gene>
    <name evidence="1" type="ORF">AURDEDRAFT_76993</name>
</gene>
<protein>
    <recommendedName>
        <fullName evidence="3">Reverse transcriptase domain-containing protein</fullName>
    </recommendedName>
</protein>
<keyword evidence="2" id="KW-1185">Reference proteome</keyword>
<organism evidence="1 2">
    <name type="scientific">Auricularia subglabra (strain TFB-10046 / SS5)</name>
    <name type="common">White-rot fungus</name>
    <name type="synonym">Auricularia delicata (strain TFB10046)</name>
    <dbReference type="NCBI Taxonomy" id="717982"/>
    <lineage>
        <taxon>Eukaryota</taxon>
        <taxon>Fungi</taxon>
        <taxon>Dikarya</taxon>
        <taxon>Basidiomycota</taxon>
        <taxon>Agaricomycotina</taxon>
        <taxon>Agaricomycetes</taxon>
        <taxon>Auriculariales</taxon>
        <taxon>Auriculariaceae</taxon>
        <taxon>Auricularia</taxon>
    </lineage>
</organism>
<dbReference type="eggNOG" id="ENOG502SQSS">
    <property type="taxonomic scope" value="Eukaryota"/>
</dbReference>
<evidence type="ECO:0000313" key="2">
    <source>
        <dbReference type="Proteomes" id="UP000006514"/>
    </source>
</evidence>
<sequence>MDAHSVWTAHKFVNELPLDSRSARVPNLTTVDDTGDPSEARDNSAKGRAFYSAFFPPHPGNVELPELDPECQRFASMNVPTREQIRRVIANLSPYKAPGPDGIPNVALKKCADIIGEFLYWIFHGVARRCFYWQPWLQFITVVIRKPGRASYKVAKSFRPVALYNTIPKTFSACAAEDLMYLAEREGLLPATHFGG</sequence>
<feature type="non-terminal residue" evidence="1">
    <location>
        <position position="196"/>
    </location>
</feature>
<evidence type="ECO:0000313" key="1">
    <source>
        <dbReference type="EMBL" id="EJD33432.1"/>
    </source>
</evidence>
<name>J0WNM7_AURST</name>
<proteinExistence type="predicted"/>
<dbReference type="KEGG" id="adl:AURDEDRAFT_76993"/>
<reference evidence="2" key="1">
    <citation type="journal article" date="2012" name="Science">
        <title>The Paleozoic origin of enzymatic lignin decomposition reconstructed from 31 fungal genomes.</title>
        <authorList>
            <person name="Floudas D."/>
            <person name="Binder M."/>
            <person name="Riley R."/>
            <person name="Barry K."/>
            <person name="Blanchette R.A."/>
            <person name="Henrissat B."/>
            <person name="Martinez A.T."/>
            <person name="Otillar R."/>
            <person name="Spatafora J.W."/>
            <person name="Yadav J.S."/>
            <person name="Aerts A."/>
            <person name="Benoit I."/>
            <person name="Boyd A."/>
            <person name="Carlson A."/>
            <person name="Copeland A."/>
            <person name="Coutinho P.M."/>
            <person name="de Vries R.P."/>
            <person name="Ferreira P."/>
            <person name="Findley K."/>
            <person name="Foster B."/>
            <person name="Gaskell J."/>
            <person name="Glotzer D."/>
            <person name="Gorecki P."/>
            <person name="Heitman J."/>
            <person name="Hesse C."/>
            <person name="Hori C."/>
            <person name="Igarashi K."/>
            <person name="Jurgens J.A."/>
            <person name="Kallen N."/>
            <person name="Kersten P."/>
            <person name="Kohler A."/>
            <person name="Kuees U."/>
            <person name="Kumar T.K.A."/>
            <person name="Kuo A."/>
            <person name="LaButti K."/>
            <person name="Larrondo L.F."/>
            <person name="Lindquist E."/>
            <person name="Ling A."/>
            <person name="Lombard V."/>
            <person name="Lucas S."/>
            <person name="Lundell T."/>
            <person name="Martin R."/>
            <person name="McLaughlin D.J."/>
            <person name="Morgenstern I."/>
            <person name="Morin E."/>
            <person name="Murat C."/>
            <person name="Nagy L.G."/>
            <person name="Nolan M."/>
            <person name="Ohm R.A."/>
            <person name="Patyshakuliyeva A."/>
            <person name="Rokas A."/>
            <person name="Ruiz-Duenas F.J."/>
            <person name="Sabat G."/>
            <person name="Salamov A."/>
            <person name="Samejima M."/>
            <person name="Schmutz J."/>
            <person name="Slot J.C."/>
            <person name="St John F."/>
            <person name="Stenlid J."/>
            <person name="Sun H."/>
            <person name="Sun S."/>
            <person name="Syed K."/>
            <person name="Tsang A."/>
            <person name="Wiebenga A."/>
            <person name="Young D."/>
            <person name="Pisabarro A."/>
            <person name="Eastwood D.C."/>
            <person name="Martin F."/>
            <person name="Cullen D."/>
            <person name="Grigoriev I.V."/>
            <person name="Hibbett D.S."/>
        </authorList>
    </citation>
    <scope>NUCLEOTIDE SEQUENCE [LARGE SCALE GENOMIC DNA]</scope>
    <source>
        <strain evidence="2">TFB10046</strain>
    </source>
</reference>
<accession>J0WNM7</accession>
<dbReference type="Proteomes" id="UP000006514">
    <property type="component" value="Unassembled WGS sequence"/>
</dbReference>
<evidence type="ECO:0008006" key="3">
    <source>
        <dbReference type="Google" id="ProtNLM"/>
    </source>
</evidence>
<dbReference type="InParanoid" id="J0WNM7"/>
<dbReference type="OrthoDB" id="412006at2759"/>
<dbReference type="EMBL" id="JH688234">
    <property type="protein sequence ID" value="EJD33432.1"/>
    <property type="molecule type" value="Genomic_DNA"/>
</dbReference>
<dbReference type="AlphaFoldDB" id="J0WNM7"/>